<evidence type="ECO:0008006" key="3">
    <source>
        <dbReference type="Google" id="ProtNLM"/>
    </source>
</evidence>
<dbReference type="Gene3D" id="3.40.1440.10">
    <property type="entry name" value="GIY-YIG endonuclease"/>
    <property type="match status" value="1"/>
</dbReference>
<reference evidence="1 2" key="1">
    <citation type="submission" date="2023-03" db="EMBL/GenBank/DDBJ databases">
        <title>Bacillus Genome Sequencing.</title>
        <authorList>
            <person name="Dunlap C."/>
        </authorList>
    </citation>
    <scope>NUCLEOTIDE SEQUENCE [LARGE SCALE GENOMIC DNA]</scope>
    <source>
        <strain evidence="1 2">NRS-319</strain>
    </source>
</reference>
<sequence length="178" mass="21527">MIRFTEIKKYRQVLEKASGLYCYHVNKKLKYVGISNNLWHRFEDGYLKEDSAQHRNSKLMQLIESNPNDVEVAFKLIDENSLKEEETKFIQEWIPEYNVKENPRCEISPIQKMIGKYVHEVNREVTFLEVREYLFNKWREEVSYERIDEALRDEKRNLSKYCSKKRGKQIVMPKKKLA</sequence>
<name>A0ABU6P6M9_9BACI</name>
<dbReference type="InterPro" id="IPR035901">
    <property type="entry name" value="GIY-YIG_endonuc_sf"/>
</dbReference>
<evidence type="ECO:0000313" key="2">
    <source>
        <dbReference type="Proteomes" id="UP001336122"/>
    </source>
</evidence>
<protein>
    <recommendedName>
        <fullName evidence="3">GIY-YIG domain-containing protein</fullName>
    </recommendedName>
</protein>
<organism evidence="1 2">
    <name type="scientific">Bacillus nitratireducens</name>
    <dbReference type="NCBI Taxonomy" id="2026193"/>
    <lineage>
        <taxon>Bacteria</taxon>
        <taxon>Bacillati</taxon>
        <taxon>Bacillota</taxon>
        <taxon>Bacilli</taxon>
        <taxon>Bacillales</taxon>
        <taxon>Bacillaceae</taxon>
        <taxon>Bacillus</taxon>
        <taxon>Bacillus cereus group</taxon>
    </lineage>
</organism>
<dbReference type="RefSeq" id="WP_328070946.1">
    <property type="nucleotide sequence ID" value="NZ_JARTIK010000001.1"/>
</dbReference>
<gene>
    <name evidence="1" type="ORF">P9485_02780</name>
</gene>
<dbReference type="SUPFAM" id="SSF82771">
    <property type="entry name" value="GIY-YIG endonuclease"/>
    <property type="match status" value="1"/>
</dbReference>
<accession>A0ABU6P6M9</accession>
<dbReference type="Proteomes" id="UP001336122">
    <property type="component" value="Unassembled WGS sequence"/>
</dbReference>
<evidence type="ECO:0000313" key="1">
    <source>
        <dbReference type="EMBL" id="MED4676786.1"/>
    </source>
</evidence>
<dbReference type="EMBL" id="JARTIK010000001">
    <property type="protein sequence ID" value="MED4676786.1"/>
    <property type="molecule type" value="Genomic_DNA"/>
</dbReference>
<proteinExistence type="predicted"/>
<comment type="caution">
    <text evidence="1">The sequence shown here is derived from an EMBL/GenBank/DDBJ whole genome shotgun (WGS) entry which is preliminary data.</text>
</comment>
<keyword evidence="2" id="KW-1185">Reference proteome</keyword>